<reference evidence="1 2" key="1">
    <citation type="submission" date="2024-04" db="EMBL/GenBank/DDBJ databases">
        <authorList>
            <person name="Wojcicki M."/>
            <person name="Srednicka P."/>
            <person name="Shymialevich D."/>
            <person name="Sokolowska B."/>
        </authorList>
    </citation>
    <scope>NUCLEOTIDE SEQUENCE [LARGE SCALE GENOMIC DNA]</scope>
</reference>
<keyword evidence="2" id="KW-1185">Reference proteome</keyword>
<dbReference type="Proteomes" id="UP001437386">
    <property type="component" value="Segment"/>
</dbReference>
<dbReference type="EMBL" id="PP579741">
    <property type="protein sequence ID" value="XAG95843.1"/>
    <property type="molecule type" value="Genomic_DNA"/>
</dbReference>
<accession>A0AAX4Q417</accession>
<organism evidence="1 2">
    <name type="scientific">Enterobacter phage KKP_3711</name>
    <dbReference type="NCBI Taxonomy" id="3109398"/>
    <lineage>
        <taxon>Viruses</taxon>
        <taxon>Duplodnaviria</taxon>
        <taxon>Heunggongvirae</taxon>
        <taxon>Uroviricota</taxon>
        <taxon>Caudoviricetes</taxon>
        <taxon>Demerecviridae</taxon>
        <taxon>Markadamsvirinae</taxon>
    </lineage>
</organism>
<evidence type="ECO:0000313" key="1">
    <source>
        <dbReference type="EMBL" id="XAG95843.1"/>
    </source>
</evidence>
<gene>
    <name evidence="1" type="ORF">U7154_000076</name>
</gene>
<proteinExistence type="predicted"/>
<sequence length="39" mass="4387">MAKQFADLADVQKAFKTNRKLGYFKGNALKKAVKETAKK</sequence>
<protein>
    <submittedName>
        <fullName evidence="1">Uncharacterized protein</fullName>
    </submittedName>
</protein>
<name>A0AAX4Q417_9CAUD</name>
<evidence type="ECO:0000313" key="2">
    <source>
        <dbReference type="Proteomes" id="UP001437386"/>
    </source>
</evidence>